<dbReference type="SUPFAM" id="SSF46785">
    <property type="entry name" value="Winged helix' DNA-binding domain"/>
    <property type="match status" value="1"/>
</dbReference>
<dbReference type="Gene3D" id="1.10.10.10">
    <property type="entry name" value="Winged helix-like DNA-binding domain superfamily/Winged helix DNA-binding domain"/>
    <property type="match status" value="1"/>
</dbReference>
<evidence type="ECO:0000313" key="6">
    <source>
        <dbReference type="EMBL" id="MBL0423349.1"/>
    </source>
</evidence>
<feature type="domain" description="HTH lysR-type" evidence="5">
    <location>
        <begin position="6"/>
        <end position="63"/>
    </location>
</feature>
<gene>
    <name evidence="6" type="ORF">JI739_23635</name>
</gene>
<evidence type="ECO:0000256" key="2">
    <source>
        <dbReference type="ARBA" id="ARBA00023015"/>
    </source>
</evidence>
<keyword evidence="2" id="KW-0805">Transcription regulation</keyword>
<dbReference type="Proteomes" id="UP000613011">
    <property type="component" value="Unassembled WGS sequence"/>
</dbReference>
<dbReference type="SUPFAM" id="SSF53850">
    <property type="entry name" value="Periplasmic binding protein-like II"/>
    <property type="match status" value="1"/>
</dbReference>
<name>A0A937D434_9BURK</name>
<evidence type="ECO:0000256" key="3">
    <source>
        <dbReference type="ARBA" id="ARBA00023125"/>
    </source>
</evidence>
<dbReference type="PANTHER" id="PTHR30118">
    <property type="entry name" value="HTH-TYPE TRANSCRIPTIONAL REGULATOR LEUO-RELATED"/>
    <property type="match status" value="1"/>
</dbReference>
<evidence type="ECO:0000256" key="4">
    <source>
        <dbReference type="ARBA" id="ARBA00023163"/>
    </source>
</evidence>
<protein>
    <submittedName>
        <fullName evidence="6">LysR family transcriptional regulator</fullName>
    </submittedName>
</protein>
<dbReference type="GO" id="GO:0003700">
    <property type="term" value="F:DNA-binding transcription factor activity"/>
    <property type="evidence" value="ECO:0007669"/>
    <property type="project" value="InterPro"/>
</dbReference>
<dbReference type="InterPro" id="IPR005119">
    <property type="entry name" value="LysR_subst-bd"/>
</dbReference>
<dbReference type="PROSITE" id="PS50931">
    <property type="entry name" value="HTH_LYSR"/>
    <property type="match status" value="1"/>
</dbReference>
<evidence type="ECO:0000256" key="1">
    <source>
        <dbReference type="ARBA" id="ARBA00009437"/>
    </source>
</evidence>
<accession>A0A937D434</accession>
<keyword evidence="4" id="KW-0804">Transcription</keyword>
<reference evidence="6" key="1">
    <citation type="submission" date="2021-01" db="EMBL/GenBank/DDBJ databases">
        <title>Ramlibacter sp. strain AW1 16S ribosomal RNA gene Genome sequencing and assembly.</title>
        <authorList>
            <person name="Kang M."/>
        </authorList>
    </citation>
    <scope>NUCLEOTIDE SEQUENCE</scope>
    <source>
        <strain evidence="6">AW1</strain>
    </source>
</reference>
<dbReference type="GO" id="GO:0003677">
    <property type="term" value="F:DNA binding"/>
    <property type="evidence" value="ECO:0007669"/>
    <property type="project" value="UniProtKB-KW"/>
</dbReference>
<dbReference type="Pfam" id="PF03466">
    <property type="entry name" value="LysR_substrate"/>
    <property type="match status" value="1"/>
</dbReference>
<dbReference type="Gene3D" id="3.40.190.10">
    <property type="entry name" value="Periplasmic binding protein-like II"/>
    <property type="match status" value="2"/>
</dbReference>
<sequence length="322" mass="36133">MRINKLDLNQLACLDALLQERNVSRAAERVHLSQPALSATLARMREYFGDPLLIPSGRTLTLTPFAHSLLVPMRDLLLRAQALTQLRPEVDPARFQRDVTIVSSDYVLHLLLTRVFERAAMEAPGLRFEVRSIGGYIEQELEQGDVDLVVSLASALILKDHPSEEVLRDSFCCIAWDGNTELAAGLTLEAYLRLGHVVTLLGRGRVPTLDQLAVERLGLERRVEVRVPGFTFLPSCVVGTQRVATLQTHFARMLATQYPLRLLPCPMPIEEIVTAVQWHRYQTMDPVVRWVRQALHDAARAVIASAPASPVAAPRRPPRRRR</sequence>
<dbReference type="EMBL" id="JAEQNA010000014">
    <property type="protein sequence ID" value="MBL0423349.1"/>
    <property type="molecule type" value="Genomic_DNA"/>
</dbReference>
<comment type="similarity">
    <text evidence="1">Belongs to the LysR transcriptional regulatory family.</text>
</comment>
<evidence type="ECO:0000313" key="7">
    <source>
        <dbReference type="Proteomes" id="UP000613011"/>
    </source>
</evidence>
<keyword evidence="7" id="KW-1185">Reference proteome</keyword>
<dbReference type="RefSeq" id="WP_201686488.1">
    <property type="nucleotide sequence ID" value="NZ_JAEQNA010000014.1"/>
</dbReference>
<dbReference type="PANTHER" id="PTHR30118:SF6">
    <property type="entry name" value="HTH-TYPE TRANSCRIPTIONAL REGULATOR LEUO"/>
    <property type="match status" value="1"/>
</dbReference>
<dbReference type="InterPro" id="IPR000847">
    <property type="entry name" value="LysR_HTH_N"/>
</dbReference>
<dbReference type="PRINTS" id="PR00039">
    <property type="entry name" value="HTHLYSR"/>
</dbReference>
<dbReference type="AlphaFoldDB" id="A0A937D434"/>
<dbReference type="InterPro" id="IPR036388">
    <property type="entry name" value="WH-like_DNA-bd_sf"/>
</dbReference>
<organism evidence="6 7">
    <name type="scientific">Ramlibacter aurantiacus</name>
    <dbReference type="NCBI Taxonomy" id="2801330"/>
    <lineage>
        <taxon>Bacteria</taxon>
        <taxon>Pseudomonadati</taxon>
        <taxon>Pseudomonadota</taxon>
        <taxon>Betaproteobacteria</taxon>
        <taxon>Burkholderiales</taxon>
        <taxon>Comamonadaceae</taxon>
        <taxon>Ramlibacter</taxon>
    </lineage>
</organism>
<dbReference type="InterPro" id="IPR036390">
    <property type="entry name" value="WH_DNA-bd_sf"/>
</dbReference>
<dbReference type="InterPro" id="IPR050389">
    <property type="entry name" value="LysR-type_TF"/>
</dbReference>
<comment type="caution">
    <text evidence="6">The sequence shown here is derived from an EMBL/GenBank/DDBJ whole genome shotgun (WGS) entry which is preliminary data.</text>
</comment>
<proteinExistence type="inferred from homology"/>
<evidence type="ECO:0000259" key="5">
    <source>
        <dbReference type="PROSITE" id="PS50931"/>
    </source>
</evidence>
<dbReference type="Pfam" id="PF00126">
    <property type="entry name" value="HTH_1"/>
    <property type="match status" value="1"/>
</dbReference>
<keyword evidence="3" id="KW-0238">DNA-binding</keyword>